<dbReference type="EMBL" id="JBCLYO010000029">
    <property type="protein sequence ID" value="KAL0076911.1"/>
    <property type="molecule type" value="Genomic_DNA"/>
</dbReference>
<keyword evidence="1" id="KW-0472">Membrane</keyword>
<feature type="non-terminal residue" evidence="2">
    <location>
        <position position="87"/>
    </location>
</feature>
<reference evidence="2 3" key="1">
    <citation type="submission" date="2024-04" db="EMBL/GenBank/DDBJ databases">
        <title>Symmetric and asymmetric DNA N6-adenine methylation regulates different biological responses in Mucorales.</title>
        <authorList>
            <consortium name="Lawrence Berkeley National Laboratory"/>
            <person name="Lax C."/>
            <person name="Mondo S.J."/>
            <person name="Osorio-Concepcion M."/>
            <person name="Muszewska A."/>
            <person name="Corrochano-Luque M."/>
            <person name="Gutierrez G."/>
            <person name="Riley R."/>
            <person name="Lipzen A."/>
            <person name="Guo J."/>
            <person name="Hundley H."/>
            <person name="Amirebrahimi M."/>
            <person name="Ng V."/>
            <person name="Lorenzo-Gutierrez D."/>
            <person name="Binder U."/>
            <person name="Yang J."/>
            <person name="Song Y."/>
            <person name="Canovas D."/>
            <person name="Navarro E."/>
            <person name="Freitag M."/>
            <person name="Gabaldon T."/>
            <person name="Grigoriev I.V."/>
            <person name="Corrochano L.M."/>
            <person name="Nicolas F.E."/>
            <person name="Garre V."/>
        </authorList>
    </citation>
    <scope>NUCLEOTIDE SEQUENCE [LARGE SCALE GENOMIC DNA]</scope>
    <source>
        <strain evidence="2 3">L51</strain>
    </source>
</reference>
<accession>A0ABR3AKV9</accession>
<feature type="transmembrane region" description="Helical" evidence="1">
    <location>
        <begin position="6"/>
        <end position="22"/>
    </location>
</feature>
<keyword evidence="1" id="KW-0812">Transmembrane</keyword>
<organism evidence="2 3">
    <name type="scientific">Phycomyces blakesleeanus</name>
    <dbReference type="NCBI Taxonomy" id="4837"/>
    <lineage>
        <taxon>Eukaryota</taxon>
        <taxon>Fungi</taxon>
        <taxon>Fungi incertae sedis</taxon>
        <taxon>Mucoromycota</taxon>
        <taxon>Mucoromycotina</taxon>
        <taxon>Mucoromycetes</taxon>
        <taxon>Mucorales</taxon>
        <taxon>Phycomycetaceae</taxon>
        <taxon>Phycomyces</taxon>
    </lineage>
</organism>
<gene>
    <name evidence="2" type="ORF">J3Q64DRAFT_1769747</name>
</gene>
<evidence type="ECO:0000256" key="1">
    <source>
        <dbReference type="SAM" id="Phobius"/>
    </source>
</evidence>
<keyword evidence="3" id="KW-1185">Reference proteome</keyword>
<protein>
    <submittedName>
        <fullName evidence="2">Uncharacterized protein</fullName>
    </submittedName>
</protein>
<dbReference type="Proteomes" id="UP001448207">
    <property type="component" value="Unassembled WGS sequence"/>
</dbReference>
<keyword evidence="1" id="KW-1133">Transmembrane helix</keyword>
<name>A0ABR3AKV9_PHYBL</name>
<sequence>MYYSEPSLFFIFLFIYLFILNTQKREAPLSYFHLEQKVFSSHWNLSQNDFYRWDEKYQAFFFSFFFVPSLPFITPPTHAHIYINTYI</sequence>
<evidence type="ECO:0000313" key="2">
    <source>
        <dbReference type="EMBL" id="KAL0076911.1"/>
    </source>
</evidence>
<proteinExistence type="predicted"/>
<comment type="caution">
    <text evidence="2">The sequence shown here is derived from an EMBL/GenBank/DDBJ whole genome shotgun (WGS) entry which is preliminary data.</text>
</comment>
<evidence type="ECO:0000313" key="3">
    <source>
        <dbReference type="Proteomes" id="UP001448207"/>
    </source>
</evidence>